<keyword evidence="3" id="KW-0804">Transcription</keyword>
<dbReference type="EMBL" id="CP003155">
    <property type="protein sequence ID" value="AEV29287.1"/>
    <property type="molecule type" value="Genomic_DNA"/>
</dbReference>
<dbReference type="Pfam" id="PF12833">
    <property type="entry name" value="HTH_18"/>
    <property type="match status" value="1"/>
</dbReference>
<dbReference type="GO" id="GO:0043565">
    <property type="term" value="F:sequence-specific DNA binding"/>
    <property type="evidence" value="ECO:0007669"/>
    <property type="project" value="InterPro"/>
</dbReference>
<dbReference type="RefSeq" id="WP_014270135.1">
    <property type="nucleotide sequence ID" value="NC_016633.1"/>
</dbReference>
<evidence type="ECO:0000313" key="5">
    <source>
        <dbReference type="EMBL" id="AEV29287.1"/>
    </source>
</evidence>
<organism evidence="5 6">
    <name type="scientific">Sphaerochaeta pleomorpha (strain ATCC BAA-1885 / DSM 22778 / Grapes)</name>
    <dbReference type="NCBI Taxonomy" id="158190"/>
    <lineage>
        <taxon>Bacteria</taxon>
        <taxon>Pseudomonadati</taxon>
        <taxon>Spirochaetota</taxon>
        <taxon>Spirochaetia</taxon>
        <taxon>Spirochaetales</taxon>
        <taxon>Sphaerochaetaceae</taxon>
        <taxon>Sphaerochaeta</taxon>
    </lineage>
</organism>
<feature type="domain" description="HTH araC/xylS-type" evidence="4">
    <location>
        <begin position="307"/>
        <end position="405"/>
    </location>
</feature>
<dbReference type="KEGG" id="sgp:SpiGrapes_1476"/>
<evidence type="ECO:0000259" key="4">
    <source>
        <dbReference type="PROSITE" id="PS01124"/>
    </source>
</evidence>
<dbReference type="PANTHER" id="PTHR43280:SF34">
    <property type="entry name" value="ARAC-FAMILY TRANSCRIPTIONAL REGULATOR"/>
    <property type="match status" value="1"/>
</dbReference>
<evidence type="ECO:0000256" key="1">
    <source>
        <dbReference type="ARBA" id="ARBA00023015"/>
    </source>
</evidence>
<reference evidence="5 6" key="1">
    <citation type="submission" date="2011-11" db="EMBL/GenBank/DDBJ databases">
        <title>Complete sequence of Spirochaeta sp. grapes.</title>
        <authorList>
            <consortium name="US DOE Joint Genome Institute"/>
            <person name="Lucas S."/>
            <person name="Han J."/>
            <person name="Lapidus A."/>
            <person name="Cheng J.-F."/>
            <person name="Goodwin L."/>
            <person name="Pitluck S."/>
            <person name="Peters L."/>
            <person name="Ovchinnikova G."/>
            <person name="Munk A.C."/>
            <person name="Detter J.C."/>
            <person name="Han C."/>
            <person name="Tapia R."/>
            <person name="Land M."/>
            <person name="Hauser L."/>
            <person name="Kyrpides N."/>
            <person name="Ivanova N."/>
            <person name="Pagani I."/>
            <person name="Ritalahtilisa K."/>
            <person name="Loeffler F."/>
            <person name="Woyke T."/>
        </authorList>
    </citation>
    <scope>NUCLEOTIDE SEQUENCE [LARGE SCALE GENOMIC DNA]</scope>
    <source>
        <strain evidence="6">ATCC BAA-1885 / DSM 22778 / Grapes</strain>
    </source>
</reference>
<dbReference type="Gene3D" id="1.10.10.60">
    <property type="entry name" value="Homeodomain-like"/>
    <property type="match status" value="2"/>
</dbReference>
<dbReference type="HOGENOM" id="CLU_036605_5_0_12"/>
<evidence type="ECO:0000256" key="3">
    <source>
        <dbReference type="ARBA" id="ARBA00023163"/>
    </source>
</evidence>
<dbReference type="SMART" id="SM00342">
    <property type="entry name" value="HTH_ARAC"/>
    <property type="match status" value="1"/>
</dbReference>
<dbReference type="eggNOG" id="COG2207">
    <property type="taxonomic scope" value="Bacteria"/>
</dbReference>
<keyword evidence="2 5" id="KW-0238">DNA-binding</keyword>
<proteinExistence type="predicted"/>
<dbReference type="PRINTS" id="PR00032">
    <property type="entry name" value="HTHARAC"/>
</dbReference>
<keyword evidence="6" id="KW-1185">Reference proteome</keyword>
<dbReference type="InterPro" id="IPR018060">
    <property type="entry name" value="HTH_AraC"/>
</dbReference>
<accession>G8QV51</accession>
<dbReference type="InterPro" id="IPR020449">
    <property type="entry name" value="Tscrpt_reg_AraC-type_HTH"/>
</dbReference>
<dbReference type="PROSITE" id="PS00041">
    <property type="entry name" value="HTH_ARAC_FAMILY_1"/>
    <property type="match status" value="1"/>
</dbReference>
<dbReference type="Proteomes" id="UP000005632">
    <property type="component" value="Chromosome"/>
</dbReference>
<name>G8QV51_SPHPG</name>
<dbReference type="InterPro" id="IPR009057">
    <property type="entry name" value="Homeodomain-like_sf"/>
</dbReference>
<dbReference type="PROSITE" id="PS01124">
    <property type="entry name" value="HTH_ARAC_FAMILY_2"/>
    <property type="match status" value="1"/>
</dbReference>
<evidence type="ECO:0000256" key="2">
    <source>
        <dbReference type="ARBA" id="ARBA00023125"/>
    </source>
</evidence>
<evidence type="ECO:0000313" key="6">
    <source>
        <dbReference type="Proteomes" id="UP000005632"/>
    </source>
</evidence>
<dbReference type="AlphaFoldDB" id="G8QV51"/>
<keyword evidence="1" id="KW-0805">Transcription regulation</keyword>
<dbReference type="OrthoDB" id="357304at2"/>
<dbReference type="PANTHER" id="PTHR43280">
    <property type="entry name" value="ARAC-FAMILY TRANSCRIPTIONAL REGULATOR"/>
    <property type="match status" value="1"/>
</dbReference>
<sequence length="414" mass="48352">MKIDFLSFVMSTFEKESIHYTLLEKPYANIRQFDRGFRANVYRSEEYETIIALLKQKCQENAVFLFKDRFETNYTVIRLPETILEQEGFSYLVIGPFLDHHLSSEELELILADLKVPVIFQNDLKEYFYNTKVMEYPKVYYSYIEVIVSFLFGKGNCQNILEKEQIKHPFLLPNNDKTKEKALPSMKFLEQFQEIENAFFEAVERADTKQALALHLQLCTYPFGNTIADPLRREKNKALYCNALLHRTTVQAQVHPGFTAPVSSSFVREIETAESKPILDDLLVNMIETYCHLIREHSLRGYPAYLKEVINYIDFNYTENLSLRTLSEAFSINPSYLSMLFKKKTAKTLTEYINDKRIAYSMVLLKTTDFPINIIARETGFEDVNYFTRLFKKTNGIAPRSYRMGILADKSTLS</sequence>
<dbReference type="GO" id="GO:0003700">
    <property type="term" value="F:DNA-binding transcription factor activity"/>
    <property type="evidence" value="ECO:0007669"/>
    <property type="project" value="InterPro"/>
</dbReference>
<protein>
    <submittedName>
        <fullName evidence="5">Response regulator containing CheY-like receiver domain and AraC-type DNA-binding domain</fullName>
    </submittedName>
</protein>
<dbReference type="InterPro" id="IPR018062">
    <property type="entry name" value="HTH_AraC-typ_CS"/>
</dbReference>
<gene>
    <name evidence="5" type="ordered locus">SpiGrapes_1476</name>
</gene>
<dbReference type="SUPFAM" id="SSF46689">
    <property type="entry name" value="Homeodomain-like"/>
    <property type="match status" value="2"/>
</dbReference>
<dbReference type="STRING" id="158190.SpiGrapes_1476"/>